<sequence>MVTAEGPMRLPPSQDPILYAVSTQPRTTGEAVAGSNPPCSLDQAAQYSAQVTAGQAAAATEEGVSSCHTSRVAVERLSVMK</sequence>
<evidence type="ECO:0000313" key="1">
    <source>
        <dbReference type="EMBL" id="GIM94504.1"/>
    </source>
</evidence>
<proteinExistence type="predicted"/>
<organism evidence="1 2">
    <name type="scientific">Paractinoplanes toevensis</name>
    <dbReference type="NCBI Taxonomy" id="571911"/>
    <lineage>
        <taxon>Bacteria</taxon>
        <taxon>Bacillati</taxon>
        <taxon>Actinomycetota</taxon>
        <taxon>Actinomycetes</taxon>
        <taxon>Micromonosporales</taxon>
        <taxon>Micromonosporaceae</taxon>
        <taxon>Paractinoplanes</taxon>
    </lineage>
</organism>
<gene>
    <name evidence="1" type="ORF">Ato02nite_062970</name>
</gene>
<dbReference type="EMBL" id="BOQN01000083">
    <property type="protein sequence ID" value="GIM94504.1"/>
    <property type="molecule type" value="Genomic_DNA"/>
</dbReference>
<evidence type="ECO:0000313" key="2">
    <source>
        <dbReference type="Proteomes" id="UP000677082"/>
    </source>
</evidence>
<name>A0A919W4T2_9ACTN</name>
<dbReference type="Proteomes" id="UP000677082">
    <property type="component" value="Unassembled WGS sequence"/>
</dbReference>
<accession>A0A919W4T2</accession>
<keyword evidence="2" id="KW-1185">Reference proteome</keyword>
<comment type="caution">
    <text evidence="1">The sequence shown here is derived from an EMBL/GenBank/DDBJ whole genome shotgun (WGS) entry which is preliminary data.</text>
</comment>
<protein>
    <submittedName>
        <fullName evidence="1">Uncharacterized protein</fullName>
    </submittedName>
</protein>
<reference evidence="1 2" key="1">
    <citation type="submission" date="2021-03" db="EMBL/GenBank/DDBJ databases">
        <title>Whole genome shotgun sequence of Actinoplanes toevensis NBRC 105298.</title>
        <authorList>
            <person name="Komaki H."/>
            <person name="Tamura T."/>
        </authorList>
    </citation>
    <scope>NUCLEOTIDE SEQUENCE [LARGE SCALE GENOMIC DNA]</scope>
    <source>
        <strain evidence="1 2">NBRC 105298</strain>
    </source>
</reference>
<dbReference type="AlphaFoldDB" id="A0A919W4T2"/>